<dbReference type="HAMAP" id="MF_02200">
    <property type="entry name" value="NapD"/>
    <property type="match status" value="1"/>
</dbReference>
<dbReference type="GO" id="GO:0051224">
    <property type="term" value="P:negative regulation of protein transport"/>
    <property type="evidence" value="ECO:0007669"/>
    <property type="project" value="UniProtKB-UniRule"/>
</dbReference>
<keyword evidence="3 4" id="KW-0143">Chaperone</keyword>
<dbReference type="InterPro" id="IPR005623">
    <property type="entry name" value="Chaperone_NapD_NO3_reduct"/>
</dbReference>
<comment type="function">
    <text evidence="4">Chaperone for NapA, the catalytic subunit of the periplasmic nitrate reductase. It binds directly and specifically to the twin-arginine signal peptide of NapA, preventing premature interaction with the Tat translocase and premature export.</text>
</comment>
<evidence type="ECO:0000313" key="5">
    <source>
        <dbReference type="EMBL" id="EHK53209.1"/>
    </source>
</evidence>
<sequence>MPEAPRCHHISSIVVSVLPPMADSVLARLAAMPAVEVHGHQGGKIVIVVEGSGTGAMGDHLTRIALLDGVVAANMVYEHIETEEATEQ</sequence>
<dbReference type="EMBL" id="AHAM01000280">
    <property type="protein sequence ID" value="EHK53209.1"/>
    <property type="molecule type" value="Genomic_DNA"/>
</dbReference>
<dbReference type="RefSeq" id="WP_008839850.1">
    <property type="nucleotide sequence ID" value="NZ_AHAM01000280.1"/>
</dbReference>
<name>H0I1E3_9HYPH</name>
<accession>H0I1E3</accession>
<dbReference type="PANTHER" id="PTHR38603:SF1">
    <property type="entry name" value="CHAPERONE NAPD"/>
    <property type="match status" value="1"/>
</dbReference>
<dbReference type="AlphaFoldDB" id="H0I1E3"/>
<evidence type="ECO:0000313" key="6">
    <source>
        <dbReference type="Proteomes" id="UP000003250"/>
    </source>
</evidence>
<dbReference type="GO" id="GO:0005737">
    <property type="term" value="C:cytoplasm"/>
    <property type="evidence" value="ECO:0007669"/>
    <property type="project" value="UniProtKB-SubCell"/>
</dbReference>
<comment type="subcellular location">
    <subcellularLocation>
        <location evidence="1 4">Cytoplasm</location>
    </subcellularLocation>
</comment>
<evidence type="ECO:0000256" key="2">
    <source>
        <dbReference type="ARBA" id="ARBA00022490"/>
    </source>
</evidence>
<dbReference type="OrthoDB" id="7306089at2"/>
<gene>
    <name evidence="4" type="primary">napD</name>
    <name evidence="5" type="ORF">MAXJ12_31402</name>
</gene>
<dbReference type="PATRIC" id="fig|1107882.3.peg.6074"/>
<dbReference type="Proteomes" id="UP000003250">
    <property type="component" value="Unassembled WGS sequence"/>
</dbReference>
<keyword evidence="2 4" id="KW-0963">Cytoplasm</keyword>
<dbReference type="GO" id="GO:0005048">
    <property type="term" value="F:signal sequence binding"/>
    <property type="evidence" value="ECO:0007669"/>
    <property type="project" value="UniProtKB-UniRule"/>
</dbReference>
<keyword evidence="6" id="KW-1185">Reference proteome</keyword>
<evidence type="ECO:0000256" key="4">
    <source>
        <dbReference type="HAMAP-Rule" id="MF_02200"/>
    </source>
</evidence>
<proteinExistence type="inferred from homology"/>
<reference evidence="5 6" key="1">
    <citation type="journal article" date="2012" name="J. Bacteriol.">
        <title>Draft Genome Sequence of Mesorhizobium alhagi CCNWXJ12-2T, a Novel Salt-Resistant Species Isolated from the Desert of Northwestern China.</title>
        <authorList>
            <person name="Zhou M."/>
            <person name="Chen W."/>
            <person name="Chen H."/>
            <person name="Wei G."/>
        </authorList>
    </citation>
    <scope>NUCLEOTIDE SEQUENCE [LARGE SCALE GENOMIC DNA]</scope>
    <source>
        <strain evidence="5 6">CCNWXJ12-2</strain>
    </source>
</reference>
<evidence type="ECO:0000256" key="1">
    <source>
        <dbReference type="ARBA" id="ARBA00004496"/>
    </source>
</evidence>
<evidence type="ECO:0000256" key="3">
    <source>
        <dbReference type="ARBA" id="ARBA00023186"/>
    </source>
</evidence>
<comment type="subunit">
    <text evidence="4">Interacts with the cytoplasmic NapA precursor.</text>
</comment>
<organism evidence="5 6">
    <name type="scientific">Mesorhizobium alhagi CCNWXJ12-2</name>
    <dbReference type="NCBI Taxonomy" id="1107882"/>
    <lineage>
        <taxon>Bacteria</taxon>
        <taxon>Pseudomonadati</taxon>
        <taxon>Pseudomonadota</taxon>
        <taxon>Alphaproteobacteria</taxon>
        <taxon>Hyphomicrobiales</taxon>
        <taxon>Phyllobacteriaceae</taxon>
        <taxon>Allomesorhizobium</taxon>
    </lineage>
</organism>
<protein>
    <recommendedName>
        <fullName evidence="4">Chaperone NapD</fullName>
    </recommendedName>
    <alternativeName>
        <fullName evidence="4">NapA signal peptide-binding chaperone NapD</fullName>
    </alternativeName>
</protein>
<dbReference type="Gene3D" id="3.30.70.920">
    <property type="match status" value="1"/>
</dbReference>
<dbReference type="PANTHER" id="PTHR38603">
    <property type="entry name" value="CHAPERONE NAPD"/>
    <property type="match status" value="1"/>
</dbReference>
<dbReference type="Pfam" id="PF03927">
    <property type="entry name" value="NapD"/>
    <property type="match status" value="1"/>
</dbReference>
<comment type="similarity">
    <text evidence="4">Belongs to the NapD family.</text>
</comment>